<accession>A0A7J2TL27</accession>
<feature type="domain" description="tRNA/rRNA methyltransferase SpoU type" evidence="5">
    <location>
        <begin position="2"/>
        <end position="148"/>
    </location>
</feature>
<dbReference type="InterPro" id="IPR001537">
    <property type="entry name" value="SpoU_MeTrfase"/>
</dbReference>
<dbReference type="GO" id="GO:0005829">
    <property type="term" value="C:cytosol"/>
    <property type="evidence" value="ECO:0007669"/>
    <property type="project" value="TreeGrafter"/>
</dbReference>
<dbReference type="InterPro" id="IPR029028">
    <property type="entry name" value="Alpha/beta_knot_MTases"/>
</dbReference>
<dbReference type="EMBL" id="DSLA01000098">
    <property type="protein sequence ID" value="HEH35791.1"/>
    <property type="molecule type" value="Genomic_DNA"/>
</dbReference>
<evidence type="ECO:0000256" key="1">
    <source>
        <dbReference type="ARBA" id="ARBA00007228"/>
    </source>
</evidence>
<dbReference type="InterPro" id="IPR004384">
    <property type="entry name" value="RNA_MeTrfase_TrmJ/LasT"/>
</dbReference>
<protein>
    <submittedName>
        <fullName evidence="6">RNA methyltransferase</fullName>
    </submittedName>
</protein>
<dbReference type="CDD" id="cd18093">
    <property type="entry name" value="SpoU-like_TrmJ"/>
    <property type="match status" value="1"/>
</dbReference>
<dbReference type="GO" id="GO:0002128">
    <property type="term" value="P:tRNA nucleoside ribose methylation"/>
    <property type="evidence" value="ECO:0007669"/>
    <property type="project" value="TreeGrafter"/>
</dbReference>
<comment type="caution">
    <text evidence="6">The sequence shown here is derived from an EMBL/GenBank/DDBJ whole genome shotgun (WGS) entry which is preliminary data.</text>
</comment>
<evidence type="ECO:0000313" key="6">
    <source>
        <dbReference type="EMBL" id="HEH35791.1"/>
    </source>
</evidence>
<dbReference type="Gene3D" id="1.10.8.590">
    <property type="match status" value="1"/>
</dbReference>
<organism evidence="6">
    <name type="scientific">Archaeoglobus fulgidus</name>
    <dbReference type="NCBI Taxonomy" id="2234"/>
    <lineage>
        <taxon>Archaea</taxon>
        <taxon>Methanobacteriati</taxon>
        <taxon>Methanobacteriota</taxon>
        <taxon>Archaeoglobi</taxon>
        <taxon>Archaeoglobales</taxon>
        <taxon>Archaeoglobaceae</taxon>
        <taxon>Archaeoglobus</taxon>
    </lineage>
</organism>
<dbReference type="AlphaFoldDB" id="A0A7J2TL27"/>
<proteinExistence type="inferred from homology"/>
<evidence type="ECO:0000256" key="4">
    <source>
        <dbReference type="ARBA" id="ARBA00022691"/>
    </source>
</evidence>
<dbReference type="SUPFAM" id="SSF75217">
    <property type="entry name" value="alpha/beta knot"/>
    <property type="match status" value="1"/>
</dbReference>
<dbReference type="PANTHER" id="PTHR42786">
    <property type="entry name" value="TRNA/RRNA METHYLTRANSFERASE"/>
    <property type="match status" value="1"/>
</dbReference>
<evidence type="ECO:0000256" key="2">
    <source>
        <dbReference type="ARBA" id="ARBA00022603"/>
    </source>
</evidence>
<evidence type="ECO:0000256" key="3">
    <source>
        <dbReference type="ARBA" id="ARBA00022679"/>
    </source>
</evidence>
<evidence type="ECO:0000259" key="5">
    <source>
        <dbReference type="Pfam" id="PF00588"/>
    </source>
</evidence>
<dbReference type="InterPro" id="IPR029026">
    <property type="entry name" value="tRNA_m1G_MTases_N"/>
</dbReference>
<keyword evidence="2 6" id="KW-0489">Methyltransferase</keyword>
<dbReference type="NCBIfam" id="TIGR00050">
    <property type="entry name" value="rRNA_methyl_1"/>
    <property type="match status" value="1"/>
</dbReference>
<name>A0A7J2TL27_ARCFL</name>
<dbReference type="PIRSF" id="PIRSF004808">
    <property type="entry name" value="LasT"/>
    <property type="match status" value="1"/>
</dbReference>
<dbReference type="Gene3D" id="3.40.1280.10">
    <property type="match status" value="1"/>
</dbReference>
<comment type="similarity">
    <text evidence="1">Belongs to the class IV-like SAM-binding methyltransferase superfamily. RNA methyltransferase TrmH family.</text>
</comment>
<keyword evidence="4" id="KW-0949">S-adenosyl-L-methionine</keyword>
<keyword evidence="3 6" id="KW-0808">Transferase</keyword>
<dbReference type="PANTHER" id="PTHR42786:SF2">
    <property type="entry name" value="TRNA (CYTIDINE_URIDINE-2'-O-)-METHYLTRANSFERASE TRMJ"/>
    <property type="match status" value="1"/>
</dbReference>
<reference evidence="6" key="1">
    <citation type="journal article" date="2020" name="mSystems">
        <title>Genome- and Community-Level Interaction Insights into Carbon Utilization and Element Cycling Functions of Hydrothermarchaeota in Hydrothermal Sediment.</title>
        <authorList>
            <person name="Zhou Z."/>
            <person name="Liu Y."/>
            <person name="Xu W."/>
            <person name="Pan J."/>
            <person name="Luo Z.H."/>
            <person name="Li M."/>
        </authorList>
    </citation>
    <scope>NUCLEOTIDE SEQUENCE [LARGE SCALE GENOMIC DNA]</scope>
    <source>
        <strain evidence="6">SpSt-26</strain>
    </source>
</reference>
<dbReference type="GO" id="GO:0003723">
    <property type="term" value="F:RNA binding"/>
    <property type="evidence" value="ECO:0007669"/>
    <property type="project" value="InterPro"/>
</dbReference>
<sequence>MIHVVLVELKIPENVGFIARVLKNFGFEKLWLYKCRITEESFKTAANAKDLLEKAENVEDLRSLLSKFNLIVGTTGISGGDYRYFRKPMMSPKELKEIVEGEVAILFGREDFGLLNEELEMCHVLVKIPTSDAYPVMNVSHAVAVILYELSDAKIKEEKLATAEDIEIMIKKVSELMELIDFPEIRRKREIVTLRRVLGRSRMRDYEFESLMGIFTKTISFIKRLKTEKEKSKEKD</sequence>
<gene>
    <name evidence="6" type="ORF">ENP88_06565</name>
</gene>
<dbReference type="Pfam" id="PF00588">
    <property type="entry name" value="SpoU_methylase"/>
    <property type="match status" value="1"/>
</dbReference>
<dbReference type="GO" id="GO:0008173">
    <property type="term" value="F:RNA methyltransferase activity"/>
    <property type="evidence" value="ECO:0007669"/>
    <property type="project" value="InterPro"/>
</dbReference>